<name>A0A1D6MBJ4_MAIZE</name>
<reference evidence="1" key="1">
    <citation type="submission" date="2015-12" db="EMBL/GenBank/DDBJ databases">
        <title>Update maize B73 reference genome by single molecule sequencing technologies.</title>
        <authorList>
            <consortium name="Maize Genome Sequencing Project"/>
            <person name="Ware D."/>
        </authorList>
    </citation>
    <scope>NUCLEOTIDE SEQUENCE</scope>
    <source>
        <tissue evidence="1">Seedling</tissue>
    </source>
</reference>
<dbReference type="PANTHER" id="PTHR44094">
    <property type="entry name" value="DNAJ HEAT SHOCK N-TERMINAL DOMAIN-CONTAINING PROTEIN"/>
    <property type="match status" value="1"/>
</dbReference>
<sequence length="143" mass="16153">MVDPAAVFGMLFGSDYFEDYVGQLALASIASVEVEENSNSQEARAKVQEKIKELQREREQKLTQSLKDRLQSYVDGRNDEFVSYASAEARRLSEAGTSCYYLFVRCDFFPKGTSSSARLLLLQILDSNFIHSLVDTINLVSFE</sequence>
<dbReference type="EMBL" id="CM000782">
    <property type="protein sequence ID" value="AQK88141.1"/>
    <property type="molecule type" value="Genomic_DNA"/>
</dbReference>
<keyword evidence="1" id="KW-0346">Stress response</keyword>
<dbReference type="PANTHER" id="PTHR44094:SF8">
    <property type="entry name" value="DNAJ HEAT SHOCK N-TERMINAL DOMAIN-CONTAINING PROTEIN-RELATED"/>
    <property type="match status" value="1"/>
</dbReference>
<dbReference type="ExpressionAtlas" id="A0A1D6MBJ4">
    <property type="expression patterns" value="baseline and differential"/>
</dbReference>
<gene>
    <name evidence="1" type="ORF">ZEAMMB73_Zm00001d038879</name>
</gene>
<dbReference type="AlphaFoldDB" id="A0A1D6MBJ4"/>
<dbReference type="eggNOG" id="KOG0691">
    <property type="taxonomic scope" value="Eukaryota"/>
</dbReference>
<organism evidence="1">
    <name type="scientific">Zea mays</name>
    <name type="common">Maize</name>
    <dbReference type="NCBI Taxonomy" id="4577"/>
    <lineage>
        <taxon>Eukaryota</taxon>
        <taxon>Viridiplantae</taxon>
        <taxon>Streptophyta</taxon>
        <taxon>Embryophyta</taxon>
        <taxon>Tracheophyta</taxon>
        <taxon>Spermatophyta</taxon>
        <taxon>Magnoliopsida</taxon>
        <taxon>Liliopsida</taxon>
        <taxon>Poales</taxon>
        <taxon>Poaceae</taxon>
        <taxon>PACMAD clade</taxon>
        <taxon>Panicoideae</taxon>
        <taxon>Andropogonodae</taxon>
        <taxon>Andropogoneae</taxon>
        <taxon>Tripsacinae</taxon>
        <taxon>Zea</taxon>
    </lineage>
</organism>
<evidence type="ECO:0000313" key="1">
    <source>
        <dbReference type="EMBL" id="AQK88141.1"/>
    </source>
</evidence>
<accession>A0A1D6MBJ4</accession>
<dbReference type="InterPro" id="IPR052423">
    <property type="entry name" value="EMIR"/>
</dbReference>
<proteinExistence type="predicted"/>
<protein>
    <submittedName>
        <fullName evidence="1">DNAJ heat shock N-terminal domain-containing protein</fullName>
    </submittedName>
</protein>
<dbReference type="eggNOG" id="KOG0865">
    <property type="taxonomic scope" value="Eukaryota"/>
</dbReference>